<dbReference type="PROSITE" id="PS50005">
    <property type="entry name" value="TPR"/>
    <property type="match status" value="4"/>
</dbReference>
<dbReference type="PANTHER" id="PTHR34220">
    <property type="entry name" value="SENSOR HISTIDINE KINASE YPDA"/>
    <property type="match status" value="1"/>
</dbReference>
<feature type="transmembrane region" description="Helical" evidence="2">
    <location>
        <begin position="453"/>
        <end position="472"/>
    </location>
</feature>
<evidence type="ECO:0000313" key="5">
    <source>
        <dbReference type="Proteomes" id="UP001200642"/>
    </source>
</evidence>
<feature type="repeat" description="TPR" evidence="1">
    <location>
        <begin position="121"/>
        <end position="154"/>
    </location>
</feature>
<name>A0AAE3ESF7_9FLAO</name>
<dbReference type="InterPro" id="IPR050640">
    <property type="entry name" value="Bact_2-comp_sensor_kinase"/>
</dbReference>
<comment type="caution">
    <text evidence="4">The sequence shown here is derived from an EMBL/GenBank/DDBJ whole genome shotgun (WGS) entry which is preliminary data.</text>
</comment>
<dbReference type="Pfam" id="PF13424">
    <property type="entry name" value="TPR_12"/>
    <property type="match status" value="2"/>
</dbReference>
<dbReference type="RefSeq" id="WP_317900742.1">
    <property type="nucleotide sequence ID" value="NZ_JAIRBC010000002.1"/>
</dbReference>
<dbReference type="SUPFAM" id="SSF55874">
    <property type="entry name" value="ATPase domain of HSP90 chaperone/DNA topoisomerase II/histidine kinase"/>
    <property type="match status" value="1"/>
</dbReference>
<gene>
    <name evidence="4" type="ORF">K8352_02440</name>
</gene>
<accession>A0AAE3ESF7</accession>
<dbReference type="GO" id="GO:0000155">
    <property type="term" value="F:phosphorelay sensor kinase activity"/>
    <property type="evidence" value="ECO:0007669"/>
    <property type="project" value="InterPro"/>
</dbReference>
<dbReference type="Gene3D" id="3.30.565.10">
    <property type="entry name" value="Histidine kinase-like ATPase, C-terminal domain"/>
    <property type="match status" value="1"/>
</dbReference>
<feature type="repeat" description="TPR" evidence="1">
    <location>
        <begin position="243"/>
        <end position="276"/>
    </location>
</feature>
<evidence type="ECO:0000256" key="1">
    <source>
        <dbReference type="PROSITE-ProRule" id="PRU00339"/>
    </source>
</evidence>
<reference evidence="4" key="1">
    <citation type="submission" date="2023-02" db="EMBL/GenBank/DDBJ databases">
        <title>Genome of Flavobacteriaceae gen. nov. sp. strain F89.</title>
        <authorList>
            <person name="Wang Y."/>
        </authorList>
    </citation>
    <scope>NUCLEOTIDE SEQUENCE</scope>
    <source>
        <strain evidence="4">F89</strain>
    </source>
</reference>
<dbReference type="InterPro" id="IPR019734">
    <property type="entry name" value="TPR_rpt"/>
</dbReference>
<evidence type="ECO:0000256" key="2">
    <source>
        <dbReference type="SAM" id="Phobius"/>
    </source>
</evidence>
<protein>
    <submittedName>
        <fullName evidence="4">Tetratricopeptide repeat protein</fullName>
    </submittedName>
</protein>
<proteinExistence type="predicted"/>
<evidence type="ECO:0000313" key="4">
    <source>
        <dbReference type="EMBL" id="MCG2459603.1"/>
    </source>
</evidence>
<dbReference type="SUPFAM" id="SSF48452">
    <property type="entry name" value="TPR-like"/>
    <property type="match status" value="2"/>
</dbReference>
<dbReference type="EMBL" id="JAIRBC010000002">
    <property type="protein sequence ID" value="MCG2459603.1"/>
    <property type="molecule type" value="Genomic_DNA"/>
</dbReference>
<keyword evidence="2" id="KW-0812">Transmembrane</keyword>
<dbReference type="InterPro" id="IPR011990">
    <property type="entry name" value="TPR-like_helical_dom_sf"/>
</dbReference>
<dbReference type="Proteomes" id="UP001200642">
    <property type="component" value="Unassembled WGS sequence"/>
</dbReference>
<keyword evidence="5" id="KW-1185">Reference proteome</keyword>
<organism evidence="4 5">
    <name type="scientific">Cerina litoralis</name>
    <dbReference type="NCBI Taxonomy" id="2874477"/>
    <lineage>
        <taxon>Bacteria</taxon>
        <taxon>Pseudomonadati</taxon>
        <taxon>Bacteroidota</taxon>
        <taxon>Flavobacteriia</taxon>
        <taxon>Flavobacteriales</taxon>
        <taxon>Flavobacteriaceae</taxon>
        <taxon>Cerina</taxon>
    </lineage>
</organism>
<dbReference type="InterPro" id="IPR036890">
    <property type="entry name" value="HATPase_C_sf"/>
</dbReference>
<dbReference type="Gene3D" id="1.25.40.10">
    <property type="entry name" value="Tetratricopeptide repeat domain"/>
    <property type="match status" value="2"/>
</dbReference>
<feature type="domain" description="Signal transduction histidine kinase internal region" evidence="3">
    <location>
        <begin position="495"/>
        <end position="573"/>
    </location>
</feature>
<dbReference type="AlphaFoldDB" id="A0AAE3ESF7"/>
<dbReference type="InterPro" id="IPR010559">
    <property type="entry name" value="Sig_transdc_His_kin_internal"/>
</dbReference>
<feature type="repeat" description="TPR" evidence="1">
    <location>
        <begin position="203"/>
        <end position="236"/>
    </location>
</feature>
<evidence type="ECO:0000259" key="3">
    <source>
        <dbReference type="Pfam" id="PF06580"/>
    </source>
</evidence>
<keyword evidence="2" id="KW-0472">Membrane</keyword>
<sequence>MRKIIILCILVLFPFVVPSQQKRLDSLNVLLQRHTAKDTARLNLLTEIAYEYQFEDPNKGLQIADTAIALAKLLGHDRKMASAFSRKANNYNALGKDTLALQMYKKAIGIHRTMGNLDDEARTIFNMGLVYFGWANYSKSIDNYKKAYSIFEKEKDSFLMAYMLNSIGVNQMYLSNYPAALRSYLTAARMYESMGSENTRIYADIQSNIGILYKDMGKWDESLSYYDKALEHYKKNGNSTSVAATLSNMGIVYDDTDQHKKALDLYNEAYKINSSVGYKRGMASDLSNIGVAYTSLLQYKEALEYLDRSKMMYEELGDLNALGVVHHYLGVSYLNLVDDRTPVSNRFKSAEEHFKKSLEYSQQVNSLEHQAETWENVAKMYLKAGNYKKAFEAKNQYLVLKDSIGSQSKREEITRLELQYQFDKREAGLVAQHEKEQAVAQAEIDQQKLIRNISIYGGGGLLMIILGGLMLYKRKRDAVSRQLEAEFKATVADNELKALRAQLNPHFIYNSLNSIGDYFSRNDTESGNGYLAKFAKLMRLTLEYSEKKEVTLAEDVNLMELYLQIEALRLDYKFTFKIKIDPNLDSENTLVPPMILQPFIENSIWHGISPKKGKGHIDIDIKKDGDMIHYIVEDDGVGRQFEKQSMTKGKTSLGIKITENRIEIINKVKQTTGTVSVLDRPYGNGVKVEVTLPLELAF</sequence>
<keyword evidence="2" id="KW-1133">Transmembrane helix</keyword>
<dbReference type="SMART" id="SM00028">
    <property type="entry name" value="TPR"/>
    <property type="match status" value="8"/>
</dbReference>
<feature type="repeat" description="TPR" evidence="1">
    <location>
        <begin position="371"/>
        <end position="404"/>
    </location>
</feature>
<dbReference type="PANTHER" id="PTHR34220:SF7">
    <property type="entry name" value="SENSOR HISTIDINE KINASE YPDA"/>
    <property type="match status" value="1"/>
</dbReference>
<dbReference type="Pfam" id="PF06580">
    <property type="entry name" value="His_kinase"/>
    <property type="match status" value="1"/>
</dbReference>
<keyword evidence="1" id="KW-0802">TPR repeat</keyword>
<dbReference type="GO" id="GO:0016020">
    <property type="term" value="C:membrane"/>
    <property type="evidence" value="ECO:0007669"/>
    <property type="project" value="InterPro"/>
</dbReference>